<dbReference type="GeneID" id="106011303"/>
<name>A0ABM0ZWE0_APLCA</name>
<keyword evidence="4 6" id="KW-0663">Pyridoxal phosphate</keyword>
<dbReference type="Gene3D" id="3.40.640.10">
    <property type="entry name" value="Type I PLP-dependent aspartate aminotransferase-like (Major domain)"/>
    <property type="match status" value="1"/>
</dbReference>
<dbReference type="InterPro" id="IPR015424">
    <property type="entry name" value="PyrdxlP-dep_Trfase"/>
</dbReference>
<keyword evidence="8" id="KW-1185">Reference proteome</keyword>
<dbReference type="InterPro" id="IPR021115">
    <property type="entry name" value="Pyridoxal-P_BS"/>
</dbReference>
<dbReference type="RefSeq" id="XP_012935909.2">
    <property type="nucleotide sequence ID" value="XM_013080455.2"/>
</dbReference>
<dbReference type="Proteomes" id="UP000694888">
    <property type="component" value="Unplaced"/>
</dbReference>
<dbReference type="CDD" id="cd06450">
    <property type="entry name" value="DOPA_deC_like"/>
    <property type="match status" value="1"/>
</dbReference>
<sequence length="533" mass="59525">MASHNHTNGVHTQNGNARTTNGFSEVNGHVVKSKATKRHLEANGDSVDGKEIKRENGRKFLEDLVHIMLKGAVEDATKSSSKVVEFVHPAELEQRIDLKVKDAPCDDSRLLEISKDIIRYSVKSGHPYFFNQLFGGFDAHGLGGAWLTDALNSSQYTYEVAPVFTLMEKAVLGEMLRLIGFPDGDAIFCPGGSVSNMYAINLARYQKYPQVKESGLFGLPKLCILTSEKSHYSIRKGAALLGIGMNNVVMVKADRQGCMIPGQLEAAIHSAKEQGMEPFMVNATAGTTVMGAYDPLEPIADVCEKFGLWLHVDGAWGGAVLLSEKLRHRMAGAHRADSLSWNPHKMMGAPLQAAAFFTRHKTILAEAHSAHAQYLFQQDKFYDVSYDTGDKSVQCGRKVDVLKVWMMWKAKGTLRFAQDIENLFNCAHYLTKKLANTEGFRLVLREPQCTNVCFWYIPPSLRGQEETTEWWQKQAKVAPLIKRRMTEQGTMLVGYQPDGNLSNFFRMVVSNIYSTEQDMDFVVSEIQRLGQDL</sequence>
<comment type="similarity">
    <text evidence="2 6">Belongs to the group II decarboxylase family.</text>
</comment>
<evidence type="ECO:0000256" key="6">
    <source>
        <dbReference type="RuleBase" id="RU000382"/>
    </source>
</evidence>
<accession>A0ABM0ZWE0</accession>
<evidence type="ECO:0000313" key="8">
    <source>
        <dbReference type="Proteomes" id="UP000694888"/>
    </source>
</evidence>
<gene>
    <name evidence="9" type="primary">LOC106011303</name>
</gene>
<evidence type="ECO:0000256" key="5">
    <source>
        <dbReference type="ARBA" id="ARBA00023239"/>
    </source>
</evidence>
<feature type="region of interest" description="Disordered" evidence="7">
    <location>
        <begin position="1"/>
        <end position="23"/>
    </location>
</feature>
<dbReference type="Pfam" id="PF00282">
    <property type="entry name" value="Pyridoxal_deC"/>
    <property type="match status" value="1"/>
</dbReference>
<dbReference type="PROSITE" id="PS00392">
    <property type="entry name" value="DDC_GAD_HDC_YDC"/>
    <property type="match status" value="1"/>
</dbReference>
<evidence type="ECO:0000313" key="9">
    <source>
        <dbReference type="RefSeq" id="XP_012935909.2"/>
    </source>
</evidence>
<dbReference type="PANTHER" id="PTHR45677:SF8">
    <property type="entry name" value="CYSTEINE SULFINIC ACID DECARBOXYLASE"/>
    <property type="match status" value="1"/>
</dbReference>
<keyword evidence="3" id="KW-0210">Decarboxylase</keyword>
<organism evidence="8 9">
    <name type="scientific">Aplysia californica</name>
    <name type="common">California sea hare</name>
    <dbReference type="NCBI Taxonomy" id="6500"/>
    <lineage>
        <taxon>Eukaryota</taxon>
        <taxon>Metazoa</taxon>
        <taxon>Spiralia</taxon>
        <taxon>Lophotrochozoa</taxon>
        <taxon>Mollusca</taxon>
        <taxon>Gastropoda</taxon>
        <taxon>Heterobranchia</taxon>
        <taxon>Euthyneura</taxon>
        <taxon>Tectipleura</taxon>
        <taxon>Aplysiida</taxon>
        <taxon>Aplysioidea</taxon>
        <taxon>Aplysiidae</taxon>
        <taxon>Aplysia</taxon>
    </lineage>
</organism>
<evidence type="ECO:0000256" key="3">
    <source>
        <dbReference type="ARBA" id="ARBA00022793"/>
    </source>
</evidence>
<dbReference type="PANTHER" id="PTHR45677">
    <property type="entry name" value="GLUTAMATE DECARBOXYLASE-RELATED"/>
    <property type="match status" value="1"/>
</dbReference>
<dbReference type="InterPro" id="IPR015421">
    <property type="entry name" value="PyrdxlP-dep_Trfase_major"/>
</dbReference>
<reference evidence="9" key="1">
    <citation type="submission" date="2025-08" db="UniProtKB">
        <authorList>
            <consortium name="RefSeq"/>
        </authorList>
    </citation>
    <scope>IDENTIFICATION</scope>
</reference>
<dbReference type="InterPro" id="IPR002129">
    <property type="entry name" value="PyrdxlP-dep_de-COase"/>
</dbReference>
<evidence type="ECO:0000256" key="2">
    <source>
        <dbReference type="ARBA" id="ARBA00009533"/>
    </source>
</evidence>
<evidence type="ECO:0000256" key="7">
    <source>
        <dbReference type="SAM" id="MobiDB-lite"/>
    </source>
</evidence>
<dbReference type="Gene3D" id="3.90.1150.170">
    <property type="match status" value="1"/>
</dbReference>
<keyword evidence="5 6" id="KW-0456">Lyase</keyword>
<dbReference type="SUPFAM" id="SSF53383">
    <property type="entry name" value="PLP-dependent transferases"/>
    <property type="match status" value="1"/>
</dbReference>
<evidence type="ECO:0000256" key="4">
    <source>
        <dbReference type="ARBA" id="ARBA00022898"/>
    </source>
</evidence>
<evidence type="ECO:0000256" key="1">
    <source>
        <dbReference type="ARBA" id="ARBA00001933"/>
    </source>
</evidence>
<proteinExistence type="inferred from homology"/>
<comment type="cofactor">
    <cofactor evidence="1 6">
        <name>pyridoxal 5'-phosphate</name>
        <dbReference type="ChEBI" id="CHEBI:597326"/>
    </cofactor>
</comment>
<protein>
    <submittedName>
        <fullName evidence="9">Cysteine sulfinic acid decarboxylase</fullName>
    </submittedName>
</protein>